<geneLocation type="plasmid" evidence="8 9">
    <name>pFA3</name>
</geneLocation>
<evidence type="ECO:0000259" key="7">
    <source>
        <dbReference type="Pfam" id="PF04357"/>
    </source>
</evidence>
<evidence type="ECO:0000256" key="3">
    <source>
        <dbReference type="ARBA" id="ARBA00022989"/>
    </source>
</evidence>
<gene>
    <name evidence="8" type="ORF">FUAX_45910</name>
</gene>
<feature type="compositionally biased region" description="Basic and acidic residues" evidence="5">
    <location>
        <begin position="1650"/>
        <end position="1660"/>
    </location>
</feature>
<dbReference type="Proteomes" id="UP001348817">
    <property type="component" value="Plasmid pFA3"/>
</dbReference>
<sequence>MAGKIMKVILWVIFIVVSIPIGAILFLDFKPIRQAIIKKISQVTEARYGQAVTLEDYNLQWPPGVSLKGLFVPDQQGDTVVALKSLKVKVNLIETIASGNVGITSLNLQRGRAYLIRRNGEFNFQYLFGAPTKADTIPKPQKPSNFGLDAGKVVLDSVRGSFVDDVSGLDLQYEVSHLNLEKGKIRLGESEYRVKKLSLEGGRVFLGLSPTEEEIEKREEREEERKAEGEEPAVPPRIFVDNFHLGKLEYKMVLDSFPMLDCAVDSIRGRLTKVNLPEQTITAESMWLMGPDVTLRLEKTKPSGRRESLEKEIRQEKGEPTPSIWTGFPWTFELKRFGLTDGAYEMREEGRKAQPGIFDPLAMGLRGLDFETGLVRFKSNDFVMSVKNLSAKERSGLSLDKLSFVLKAGKEKTTLGSFYLKTPNTYIDQEAIFRYNSLDSLFVYDPIPPVVLKLNFGRGTYIGSKDLSYFGVNSLNGFGSQLDVEGNVSGDAEHIALTGFRVGLDTLVQSRFSGQVSGYRSGQRIMAELSLDSLSVKDEVLYTLLGGRDSTSLNLPPSLGLTGKIGIDTAGTVAQVNLQTAWGDRIQVKADAKDSLYTVETELERVALGKWLGSQELGDMQATIKAKTLGISPRTMDSELRFDINKLMFREERYRKISLDAQFADDSLKATLVSANPLLNFNIDTHLSSIFEKPKLDLKGNFKNLELKSLGLVNDTTFLDFKISAEMQGASTSATKAQLSINDFNWESRTQFLQYDKMGLTLDLDSTKVEMDVEGGLMDGKFRANASLDSLVSGIKSYVSSYYKLGDIQRMPQNDSLRVTADFDINVSELADGGLFSWADSMSNASLKMDFDAMKRSMTLRADLVALKKGSVKMDSISVDITGVEDSLGYLARVGSLFLSDSVEIGTVGLTGVVRGDSLTTRFFSSDGKGNTPLSLGGTFRSGKEDTYFNLDGTQLIGSNAWSPKAGNRLDFVKGGVLFKDFGLSRDSASFFLNTRIESQDTVNYLVVKELNMDSLTQFRAKKSLIGGIWNANFQFGTNNLFLRGRVSDLGILGVHIGDLKAEIDKDPSSEGISFGCDLTGKSIGMAVKGETGKNYIETKLKLDHLDLQPFGSLLKKHLSEASGTLRADLDYRQVYGKNDIEGTVTLDSLTVTPVSIGSQLTADHAELSLDKEGIHFKDFVLTDKSGNKASVTGSVLTTHFSKYDFNVDISLKDFTALDLPKNTESPYYGKLLLNNRTQLRGPLSNLDINSTLTVLNGTDFTLQNLEGGIKRLDTGEGVVEFVNINAEDTLRRFAKMSAVEAFQQATFGFGVKANITIQQKVKLAYIFDPFSGNDFSITGGGDFSFNYPKRGSMALTGNYEATDGSLKISLYNLVARDFKVKPGSRVSWSGNPTKPQLDVTAVYEVRTSPVTLLALESALEQQAIEQYSRAQVFYLNIKMEGDPENPKITFEVEYPDVDGNTGSPDINTAVNQLNSDEAQLNKQAFALILTQSFVGESPLDIQGNTLRGSLANILNSQLNNLSKEYIKGTEVNFNVESYDEYDGNGDRQTRTDLGVSVKQHLFNDRLTVQLGGTFNLEGPSEETDEVRNVGGDVIVYYKITPDGRFVVKAFRMNDNGEIFSPDVVETGFSVIYKKTFGLGKKKRNKKGKKEAGTKEEKEE</sequence>
<evidence type="ECO:0000256" key="5">
    <source>
        <dbReference type="SAM" id="MobiDB-lite"/>
    </source>
</evidence>
<dbReference type="EMBL" id="AP025317">
    <property type="protein sequence ID" value="BDD12159.1"/>
    <property type="molecule type" value="Genomic_DNA"/>
</dbReference>
<keyword evidence="4 6" id="KW-0472">Membrane</keyword>
<feature type="compositionally biased region" description="Basic and acidic residues" evidence="5">
    <location>
        <begin position="215"/>
        <end position="229"/>
    </location>
</feature>
<dbReference type="PANTHER" id="PTHR36985">
    <property type="entry name" value="TRANSLOCATION AND ASSEMBLY MODULE SUBUNIT TAMB"/>
    <property type="match status" value="1"/>
</dbReference>
<evidence type="ECO:0000256" key="4">
    <source>
        <dbReference type="ARBA" id="ARBA00023136"/>
    </source>
</evidence>
<evidence type="ECO:0000313" key="8">
    <source>
        <dbReference type="EMBL" id="BDD12159.1"/>
    </source>
</evidence>
<evidence type="ECO:0000256" key="2">
    <source>
        <dbReference type="ARBA" id="ARBA00022692"/>
    </source>
</evidence>
<feature type="transmembrane region" description="Helical" evidence="6">
    <location>
        <begin position="9"/>
        <end position="27"/>
    </location>
</feature>
<comment type="subcellular location">
    <subcellularLocation>
        <location evidence="1">Membrane</location>
        <topology evidence="1">Single-pass membrane protein</topology>
    </subcellularLocation>
</comment>
<keyword evidence="3 6" id="KW-1133">Transmembrane helix</keyword>
<feature type="region of interest" description="Disordered" evidence="5">
    <location>
        <begin position="300"/>
        <end position="319"/>
    </location>
</feature>
<name>A0AAU9D087_9BACT</name>
<feature type="domain" description="Translocation and assembly module TamB C-terminal" evidence="7">
    <location>
        <begin position="1183"/>
        <end position="1637"/>
    </location>
</feature>
<evidence type="ECO:0000313" key="9">
    <source>
        <dbReference type="Proteomes" id="UP001348817"/>
    </source>
</evidence>
<dbReference type="KEGG" id="fax:FUAX_45910"/>
<evidence type="ECO:0000256" key="6">
    <source>
        <dbReference type="SAM" id="Phobius"/>
    </source>
</evidence>
<keyword evidence="8" id="KW-0614">Plasmid</keyword>
<protein>
    <recommendedName>
        <fullName evidence="7">Translocation and assembly module TamB C-terminal domain-containing protein</fullName>
    </recommendedName>
</protein>
<dbReference type="InterPro" id="IPR007452">
    <property type="entry name" value="TamB_C"/>
</dbReference>
<dbReference type="Pfam" id="PF04357">
    <property type="entry name" value="TamB"/>
    <property type="match status" value="1"/>
</dbReference>
<keyword evidence="2 6" id="KW-0812">Transmembrane</keyword>
<evidence type="ECO:0000256" key="1">
    <source>
        <dbReference type="ARBA" id="ARBA00004167"/>
    </source>
</evidence>
<dbReference type="GO" id="GO:0005886">
    <property type="term" value="C:plasma membrane"/>
    <property type="evidence" value="ECO:0007669"/>
    <property type="project" value="InterPro"/>
</dbReference>
<keyword evidence="9" id="KW-1185">Reference proteome</keyword>
<accession>A0AAU9D087</accession>
<feature type="region of interest" description="Disordered" evidence="5">
    <location>
        <begin position="211"/>
        <end position="232"/>
    </location>
</feature>
<organism evidence="8 9">
    <name type="scientific">Fulvitalea axinellae</name>
    <dbReference type="NCBI Taxonomy" id="1182444"/>
    <lineage>
        <taxon>Bacteria</taxon>
        <taxon>Pseudomonadati</taxon>
        <taxon>Bacteroidota</taxon>
        <taxon>Cytophagia</taxon>
        <taxon>Cytophagales</taxon>
        <taxon>Persicobacteraceae</taxon>
        <taxon>Fulvitalea</taxon>
    </lineage>
</organism>
<dbReference type="PANTHER" id="PTHR36985:SF1">
    <property type="entry name" value="TRANSLOCATION AND ASSEMBLY MODULE SUBUNIT TAMB"/>
    <property type="match status" value="1"/>
</dbReference>
<proteinExistence type="predicted"/>
<feature type="region of interest" description="Disordered" evidence="5">
    <location>
        <begin position="1641"/>
        <end position="1660"/>
    </location>
</feature>
<reference evidence="8 9" key="1">
    <citation type="submission" date="2021-12" db="EMBL/GenBank/DDBJ databases">
        <title>Genome sequencing of bacteria with rrn-lacking chromosome and rrn-plasmid.</title>
        <authorList>
            <person name="Anda M."/>
            <person name="Iwasaki W."/>
        </authorList>
    </citation>
    <scope>NUCLEOTIDE SEQUENCE [LARGE SCALE GENOMIC DNA]</scope>
    <source>
        <strain evidence="8 9">DSM 100852</strain>
        <plasmid evidence="8 9">pFA3</plasmid>
    </source>
</reference>
<dbReference type="GO" id="GO:0009306">
    <property type="term" value="P:protein secretion"/>
    <property type="evidence" value="ECO:0007669"/>
    <property type="project" value="InterPro"/>
</dbReference>